<dbReference type="SUPFAM" id="SSF56935">
    <property type="entry name" value="Porins"/>
    <property type="match status" value="1"/>
</dbReference>
<protein>
    <recommendedName>
        <fullName evidence="2">Outer membrane protein</fullName>
    </recommendedName>
</protein>
<comment type="caution">
    <text evidence="1">The sequence shown here is derived from an EMBL/GenBank/DDBJ whole genome shotgun (WGS) entry which is preliminary data.</text>
</comment>
<dbReference type="AlphaFoldDB" id="J9GHR0"/>
<organism evidence="1">
    <name type="scientific">gut metagenome</name>
    <dbReference type="NCBI Taxonomy" id="749906"/>
    <lineage>
        <taxon>unclassified sequences</taxon>
        <taxon>metagenomes</taxon>
        <taxon>organismal metagenomes</taxon>
    </lineage>
</organism>
<proteinExistence type="predicted"/>
<reference evidence="1" key="1">
    <citation type="journal article" date="2012" name="PLoS ONE">
        <title>Gene sets for utilization of primary and secondary nutrition supplies in the distal gut of endangered iberian lynx.</title>
        <authorList>
            <person name="Alcaide M."/>
            <person name="Messina E."/>
            <person name="Richter M."/>
            <person name="Bargiela R."/>
            <person name="Peplies J."/>
            <person name="Huws S.A."/>
            <person name="Newbold C.J."/>
            <person name="Golyshin P.N."/>
            <person name="Simon M.A."/>
            <person name="Lopez G."/>
            <person name="Yakimov M.M."/>
            <person name="Ferrer M."/>
        </authorList>
    </citation>
    <scope>NUCLEOTIDE SEQUENCE</scope>
</reference>
<sequence>MIHYKRLISAAIFLALTSLAVAQTNTNSPYTRYGFGQLADQNFGNSKAMGGIAYGLRNGYQINASNPASYTAIDSLTFLFDAGVTLQNANFKDGATQTNARNSSFDYLAMQFRLWKKMGMTVGFLPFSSVGYNISKTHEFADASKGSWAETYTGDGGFHQIFAGLGYKIFDNLSIGANFSYLYGDITHQTVTAISSADTRSVKKEEFSISDVKLDFGLQYTYKLNKKNVFHVGAVYSLGHTLNGDAYKNHQTGFESNGNIYVQTETGDTLSNPFKLPHTFGAGLTYVYDNRLTVGLDYTLQQWEDCELDWNKFEKESLQMSSRSKIALGAEFLPNPISRNYLNRIRYRVGAYYATPYTKVSYKDPASGQIGTFDGAREYGVSLGFGLPMFQSKSILNISGQYIKVSPKFKGLMEENYLCVNIGLTFNERWFMKWKVE</sequence>
<gene>
    <name evidence="1" type="ORF">EVA_10441</name>
</gene>
<dbReference type="Gene3D" id="2.40.160.60">
    <property type="entry name" value="Outer membrane protein transport protein (OMPP1/FadL/TodX)"/>
    <property type="match status" value="1"/>
</dbReference>
<evidence type="ECO:0000313" key="1">
    <source>
        <dbReference type="EMBL" id="EJX01448.1"/>
    </source>
</evidence>
<name>J9GHR0_9ZZZZ</name>
<accession>J9GHR0</accession>
<evidence type="ECO:0008006" key="2">
    <source>
        <dbReference type="Google" id="ProtNLM"/>
    </source>
</evidence>
<dbReference type="EMBL" id="AMCI01002953">
    <property type="protein sequence ID" value="EJX01448.1"/>
    <property type="molecule type" value="Genomic_DNA"/>
</dbReference>